<keyword evidence="2" id="KW-1185">Reference proteome</keyword>
<protein>
    <submittedName>
        <fullName evidence="1 3">Uncharacterized protein</fullName>
    </submittedName>
</protein>
<dbReference type="AlphaFoldDB" id="A0A0N4X8J0"/>
<dbReference type="EMBL" id="UZAF01022472">
    <property type="protein sequence ID" value="VDO85371.1"/>
    <property type="molecule type" value="Genomic_DNA"/>
</dbReference>
<dbReference type="WBParaSite" id="HPLM_0002068201-mRNA-1">
    <property type="protein sequence ID" value="HPLM_0002068201-mRNA-1"/>
    <property type="gene ID" value="HPLM_0002068201"/>
</dbReference>
<dbReference type="Proteomes" id="UP000268014">
    <property type="component" value="Unassembled WGS sequence"/>
</dbReference>
<evidence type="ECO:0000313" key="1">
    <source>
        <dbReference type="EMBL" id="VDO85371.1"/>
    </source>
</evidence>
<reference evidence="1 2" key="2">
    <citation type="submission" date="2018-11" db="EMBL/GenBank/DDBJ databases">
        <authorList>
            <consortium name="Pathogen Informatics"/>
        </authorList>
    </citation>
    <scope>NUCLEOTIDE SEQUENCE [LARGE SCALE GENOMIC DNA]</scope>
    <source>
        <strain evidence="1 2">MHpl1</strain>
    </source>
</reference>
<name>A0A0N4X8J0_HAEPC</name>
<sequence length="43" mass="5235">MSVEPRMARALLYVKWFDRDVRSNHLPCMYGNFVFSLHQRLLH</sequence>
<evidence type="ECO:0000313" key="2">
    <source>
        <dbReference type="Proteomes" id="UP000268014"/>
    </source>
</evidence>
<accession>A0A0N4X8J0</accession>
<reference evidence="3" key="1">
    <citation type="submission" date="2017-02" db="UniProtKB">
        <authorList>
            <consortium name="WormBaseParasite"/>
        </authorList>
    </citation>
    <scope>IDENTIFICATION</scope>
</reference>
<gene>
    <name evidence="1" type="ORF">HPLM_LOCUS20674</name>
</gene>
<organism evidence="3">
    <name type="scientific">Haemonchus placei</name>
    <name type="common">Barber's pole worm</name>
    <dbReference type="NCBI Taxonomy" id="6290"/>
    <lineage>
        <taxon>Eukaryota</taxon>
        <taxon>Metazoa</taxon>
        <taxon>Ecdysozoa</taxon>
        <taxon>Nematoda</taxon>
        <taxon>Chromadorea</taxon>
        <taxon>Rhabditida</taxon>
        <taxon>Rhabditina</taxon>
        <taxon>Rhabditomorpha</taxon>
        <taxon>Strongyloidea</taxon>
        <taxon>Trichostrongylidae</taxon>
        <taxon>Haemonchus</taxon>
    </lineage>
</organism>
<proteinExistence type="predicted"/>
<evidence type="ECO:0000313" key="3">
    <source>
        <dbReference type="WBParaSite" id="HPLM_0002068201-mRNA-1"/>
    </source>
</evidence>